<evidence type="ECO:0000313" key="4">
    <source>
        <dbReference type="EMBL" id="ATS92900.1"/>
    </source>
</evidence>
<dbReference type="Pfam" id="PF23359">
    <property type="entry name" value="Lsr2_DNA-bd"/>
    <property type="match status" value="1"/>
</dbReference>
<dbReference type="InterPro" id="IPR042261">
    <property type="entry name" value="Lsr2-like_dimerization"/>
</dbReference>
<dbReference type="GO" id="GO:0016746">
    <property type="term" value="F:acyltransferase activity"/>
    <property type="evidence" value="ECO:0007669"/>
    <property type="project" value="InterPro"/>
</dbReference>
<dbReference type="EMBL" id="MF919534">
    <property type="protein sequence ID" value="ATS92900.1"/>
    <property type="molecule type" value="Genomic_DNA"/>
</dbReference>
<evidence type="ECO:0000256" key="1">
    <source>
        <dbReference type="ARBA" id="ARBA00023125"/>
    </source>
</evidence>
<reference evidence="4 5" key="1">
    <citation type="submission" date="2017-09" db="EMBL/GenBank/DDBJ databases">
        <authorList>
            <person name="Pradhan P."/>
            <person name="Aluri L.S."/>
            <person name="Anandarajan D."/>
            <person name="Beiriger J.C."/>
            <person name="Bethamcharla R."/>
            <person name="Betini N."/>
            <person name="Bhatt S.D."/>
            <person name="Chengalvala S."/>
            <person name="Cox N.E."/>
            <person name="Delvadia B.P."/>
            <person name="Desai A.S."/>
            <person name="Devaney A.M."/>
            <person name="Doyle B.K."/>
            <person name="Edgerton A.O."/>
            <person name="Erlich M.C."/>
            <person name="Fitzpatrick K.C."/>
            <person name="Gajjar E.A."/>
            <person name="Ganguly A."/>
            <person name="Gill R.S."/>
            <person name="Goldman M.G."/>
            <person name="Good P.M."/>
            <person name="Gupta N."/>
            <person name="Haddad L.M."/>
            <person name="Han E.J."/>
            <person name="Jain S."/>
            <person name="Jiang A."/>
            <person name="Jurgielewicz A.D."/>
            <person name="Kainth D.K."/>
            <person name="Karam J.M."/>
            <person name="Kodavatiganti M."/>
            <person name="Kriete S.J."/>
            <person name="MacDonald C.E."/>
            <person name="Maret J.P."/>
            <person name="Mathew A.E."/>
            <person name="Nako S."/>
            <person name="Natrajan M."/>
            <person name="Nishu N.M."/>
            <person name="Parikh A."/>
            <person name="Patel N."/>
            <person name="Patel P.D."/>
            <person name="Patel S."/>
            <person name="Patra K."/>
            <person name="Pumpuckdee D."/>
            <person name="Rai K."/>
            <person name="Ramanathan A."/>
            <person name="Sarkar A."/>
            <person name="Schaffer B.L."/>
            <person name="Shah P."/>
            <person name="Tata R.K."/>
            <person name="Tawfik A.H."/>
            <person name="Thuremella B.T."/>
            <person name="Toma J."/>
            <person name="Tran T.L."/>
            <person name="Veera S."/>
            <person name="Vemulapalli V.K."/>
            <person name="Vidas T.V."/>
            <person name="Vieira K.S."/>
            <person name="Vijayakumar G."/>
            <person name="Walor T.A."/>
            <person name="White C.R."/>
            <person name="Wong B.M."/>
            <person name="Zhao Sl."/>
            <person name="McDonald M.T."/>
            <person name="Dalia R."/>
            <person name="Little J.L."/>
            <person name="Gurney S.M.R."/>
            <person name="Bollivar D.W."/>
            <person name="Garlena R.A."/>
            <person name="Russell D.A."/>
            <person name="Pope W.H."/>
            <person name="Jacobs-Sera D."/>
            <person name="Hendrix R.W."/>
            <person name="Hatfull G.F."/>
        </authorList>
    </citation>
    <scope>NUCLEOTIDE SEQUENCE [LARGE SCALE GENOMIC DNA]</scope>
</reference>
<keyword evidence="1" id="KW-0238">DNA-binding</keyword>
<evidence type="ECO:0000313" key="5">
    <source>
        <dbReference type="Proteomes" id="UP000240916"/>
    </source>
</evidence>
<dbReference type="InterPro" id="IPR024412">
    <property type="entry name" value="Lsr2_dim_dom"/>
</dbReference>
<evidence type="ECO:0000259" key="2">
    <source>
        <dbReference type="Pfam" id="PF11774"/>
    </source>
</evidence>
<evidence type="ECO:0000259" key="3">
    <source>
        <dbReference type="Pfam" id="PF23359"/>
    </source>
</evidence>
<dbReference type="InterPro" id="IPR036625">
    <property type="entry name" value="E3-bd_dom_sf"/>
</dbReference>
<proteinExistence type="predicted"/>
<dbReference type="GO" id="GO:0003677">
    <property type="term" value="F:DNA binding"/>
    <property type="evidence" value="ECO:0007669"/>
    <property type="project" value="UniProtKB-KW"/>
</dbReference>
<accession>A0A2D2W3Y4</accession>
<dbReference type="Pfam" id="PF11774">
    <property type="entry name" value="Lsr2"/>
    <property type="match status" value="1"/>
</dbReference>
<name>A0A2D2W3Y4_9CAUD</name>
<organism evidence="4 5">
    <name type="scientific">Mycobacterium phage Superphikiman</name>
    <dbReference type="NCBI Taxonomy" id="2041551"/>
    <lineage>
        <taxon>Viruses</taxon>
        <taxon>Duplodnaviria</taxon>
        <taxon>Heunggongvirae</taxon>
        <taxon>Uroviricota</taxon>
        <taxon>Caudoviricetes</taxon>
        <taxon>Omegavirus</taxon>
        <taxon>Omegavirus courthouse</taxon>
    </lineage>
</organism>
<dbReference type="Proteomes" id="UP000240916">
    <property type="component" value="Segment"/>
</dbReference>
<sequence>MRKVVLIDDITGEEGAKTRAFALAGEEYEIDLVDSTYEELEKALAGFIESARKIRGAKRSHHASPAKKATPVVSKTDQLGAIRDWARKEGKKVSDRGRIPKDIVDAFEEAHGPTFSHAG</sequence>
<dbReference type="Gene3D" id="3.30.60.230">
    <property type="entry name" value="Lsr2, dimerization domain"/>
    <property type="match status" value="1"/>
</dbReference>
<protein>
    <submittedName>
        <fullName evidence="4">Lsr2-like DNA bridging protein</fullName>
    </submittedName>
</protein>
<dbReference type="Gene3D" id="4.10.320.10">
    <property type="entry name" value="E3-binding domain"/>
    <property type="match status" value="1"/>
</dbReference>
<dbReference type="InterPro" id="IPR055370">
    <property type="entry name" value="Lsr2_DNA-bd"/>
</dbReference>
<feature type="domain" description="Lsr2 DNA-binding" evidence="3">
    <location>
        <begin position="77"/>
        <end position="110"/>
    </location>
</feature>
<gene>
    <name evidence="4" type="ORF">SEA_SUPERPHIKIMAN_57</name>
</gene>
<feature type="domain" description="Lsr2 dimerization" evidence="2">
    <location>
        <begin position="3"/>
        <end position="54"/>
    </location>
</feature>